<proteinExistence type="predicted"/>
<name>A0AAN6E5J5_9EURO</name>
<evidence type="ECO:0000313" key="3">
    <source>
        <dbReference type="Proteomes" id="UP001203852"/>
    </source>
</evidence>
<keyword evidence="3" id="KW-1185">Reference proteome</keyword>
<dbReference type="AlphaFoldDB" id="A0AAN6E5J5"/>
<feature type="region of interest" description="Disordered" evidence="1">
    <location>
        <begin position="1"/>
        <end position="42"/>
    </location>
</feature>
<reference evidence="2" key="1">
    <citation type="journal article" date="2022" name="bioRxiv">
        <title>Deciphering the potential niche of two novel black yeast fungi from a biological soil crust based on their genomes, phenotypes, and melanin regulation.</title>
        <authorList>
            <consortium name="DOE Joint Genome Institute"/>
            <person name="Carr E.C."/>
            <person name="Barton Q."/>
            <person name="Grambo S."/>
            <person name="Sullivan M."/>
            <person name="Renfro C.M."/>
            <person name="Kuo A."/>
            <person name="Pangilinan J."/>
            <person name="Lipzen A."/>
            <person name="Keymanesh K."/>
            <person name="Savage E."/>
            <person name="Barry K."/>
            <person name="Grigoriev I.V."/>
            <person name="Riekhof W.R."/>
            <person name="Harris S.S."/>
        </authorList>
    </citation>
    <scope>NUCLEOTIDE SEQUENCE</scope>
    <source>
        <strain evidence="2">JF 03-4F</strain>
    </source>
</reference>
<accession>A0AAN6E5J5</accession>
<dbReference type="PANTHER" id="PTHR38111">
    <property type="entry name" value="ZN(2)-C6 FUNGAL-TYPE DOMAIN-CONTAINING PROTEIN-RELATED"/>
    <property type="match status" value="1"/>
</dbReference>
<dbReference type="Proteomes" id="UP001203852">
    <property type="component" value="Unassembled WGS sequence"/>
</dbReference>
<comment type="caution">
    <text evidence="2">The sequence shown here is derived from an EMBL/GenBank/DDBJ whole genome shotgun (WGS) entry which is preliminary data.</text>
</comment>
<organism evidence="2 3">
    <name type="scientific">Exophiala viscosa</name>
    <dbReference type="NCBI Taxonomy" id="2486360"/>
    <lineage>
        <taxon>Eukaryota</taxon>
        <taxon>Fungi</taxon>
        <taxon>Dikarya</taxon>
        <taxon>Ascomycota</taxon>
        <taxon>Pezizomycotina</taxon>
        <taxon>Eurotiomycetes</taxon>
        <taxon>Chaetothyriomycetidae</taxon>
        <taxon>Chaetothyriales</taxon>
        <taxon>Herpotrichiellaceae</taxon>
        <taxon>Exophiala</taxon>
    </lineage>
</organism>
<gene>
    <name evidence="2" type="ORF">EDD36DRAFT_157832</name>
</gene>
<dbReference type="EMBL" id="MU404351">
    <property type="protein sequence ID" value="KAI1617223.1"/>
    <property type="molecule type" value="Genomic_DNA"/>
</dbReference>
<evidence type="ECO:0000313" key="2">
    <source>
        <dbReference type="EMBL" id="KAI1617223.1"/>
    </source>
</evidence>
<sequence length="503" mass="55986">MHQFEFINQDASNRSLSKSDHSTIRSVSRRVGAATRREKNAGTRTNALQIPDFLVASEEEDYTSNNTYSAHVQQLDDPPEAGSDSDMHHQTPALVVSGRAQWKSEAKITSLARYTPDGRSFPQQVCIFMLPGLTAKILAHVVSADVHNNQLRWVKACRLGQESILGLLPRRYGHSKCLDDAINCVAGRIRLSLVESNDRLARWQIDRLYGRALRSLNAALSSDCVDWTAWYATMLLLLFEILDNNSAHSWIKHARGGIHVLLALGPDRIITETDKDLLVISAELIILEATFGNVDCFLSEPKWQGALEATILRCPHLIDRSEATVTLLMILARAPDLFRKVTEVVAQQRLQPQDQLVNCLRGLINALSKWADYWEKHLSNDGDSETRTGLSSTESARGRYLLTRYLTFLALANRFLCAIEPTLGAIAERNALEAASEIAFVSQTHDLDTVSGLGLRLADKVAQSIQDSAADWSYSMSLRTLSESRTINVETFSSWCALLGRVV</sequence>
<protein>
    <submittedName>
        <fullName evidence="2">Uncharacterized protein</fullName>
    </submittedName>
</protein>
<dbReference type="PANTHER" id="PTHR38111:SF6">
    <property type="entry name" value="FINGER DOMAIN PROTEIN, PUTATIVE (AFU_ORTHOLOGUE AFUA_8G01940)-RELATED"/>
    <property type="match status" value="1"/>
</dbReference>
<dbReference type="InterPro" id="IPR053178">
    <property type="entry name" value="Osmoadaptation_assoc"/>
</dbReference>
<evidence type="ECO:0000256" key="1">
    <source>
        <dbReference type="SAM" id="MobiDB-lite"/>
    </source>
</evidence>